<reference evidence="2" key="1">
    <citation type="journal article" date="2017" name="Nat. Ecol. Evol.">
        <title>Genome expansion and lineage-specific genetic innovations in the forest pathogenic fungi Armillaria.</title>
        <authorList>
            <person name="Sipos G."/>
            <person name="Prasanna A.N."/>
            <person name="Walter M.C."/>
            <person name="O'Connor E."/>
            <person name="Balint B."/>
            <person name="Krizsan K."/>
            <person name="Kiss B."/>
            <person name="Hess J."/>
            <person name="Varga T."/>
            <person name="Slot J."/>
            <person name="Riley R."/>
            <person name="Boka B."/>
            <person name="Rigling D."/>
            <person name="Barry K."/>
            <person name="Lee J."/>
            <person name="Mihaltcheva S."/>
            <person name="LaButti K."/>
            <person name="Lipzen A."/>
            <person name="Waldron R."/>
            <person name="Moloney N.M."/>
            <person name="Sperisen C."/>
            <person name="Kredics L."/>
            <person name="Vagvoelgyi C."/>
            <person name="Patrignani A."/>
            <person name="Fitzpatrick D."/>
            <person name="Nagy I."/>
            <person name="Doyle S."/>
            <person name="Anderson J.B."/>
            <person name="Grigoriev I.V."/>
            <person name="Gueldener U."/>
            <person name="Muensterkoetter M."/>
            <person name="Nagy L.G."/>
        </authorList>
    </citation>
    <scope>NUCLEOTIDE SEQUENCE [LARGE SCALE GENOMIC DNA]</scope>
    <source>
        <strain evidence="2">Ar21-2</strain>
    </source>
</reference>
<evidence type="ECO:0000313" key="1">
    <source>
        <dbReference type="EMBL" id="PBL01399.1"/>
    </source>
</evidence>
<dbReference type="OrthoDB" id="10458048at2759"/>
<dbReference type="STRING" id="47427.A0A2H3EED2"/>
<protein>
    <submittedName>
        <fullName evidence="1">Uncharacterized protein</fullName>
    </submittedName>
</protein>
<dbReference type="Proteomes" id="UP000217790">
    <property type="component" value="Unassembled WGS sequence"/>
</dbReference>
<dbReference type="AlphaFoldDB" id="A0A2H3EED2"/>
<sequence length="228" mass="24714">MGRWLKAHSSFWLYIHVHTSRGDSLRTKHVDHATNVLEPKILLDISQFSTPSSTFDEQRYTNAMLGCRESHEVCGVISTAGRAAHPYPLDVLGILAVHAYTLLSIHDTILPAAILAPSTSSILPMREKAVLSRSPMTAQCAETGFSDGWLGTRSEKSHAEYIFGGIEMGTPSCADDSQVEFRVSAGLGGILREMVGGESADEDDDHFDRGRVKKAWSGILGTSADGVL</sequence>
<gene>
    <name evidence="1" type="ORF">ARMGADRAFT_1160602</name>
</gene>
<organism evidence="1 2">
    <name type="scientific">Armillaria gallica</name>
    <name type="common">Bulbous honey fungus</name>
    <name type="synonym">Armillaria bulbosa</name>
    <dbReference type="NCBI Taxonomy" id="47427"/>
    <lineage>
        <taxon>Eukaryota</taxon>
        <taxon>Fungi</taxon>
        <taxon>Dikarya</taxon>
        <taxon>Basidiomycota</taxon>
        <taxon>Agaricomycotina</taxon>
        <taxon>Agaricomycetes</taxon>
        <taxon>Agaricomycetidae</taxon>
        <taxon>Agaricales</taxon>
        <taxon>Marasmiineae</taxon>
        <taxon>Physalacriaceae</taxon>
        <taxon>Armillaria</taxon>
    </lineage>
</organism>
<name>A0A2H3EED2_ARMGA</name>
<keyword evidence="2" id="KW-1185">Reference proteome</keyword>
<dbReference type="InParanoid" id="A0A2H3EED2"/>
<dbReference type="EMBL" id="KZ293646">
    <property type="protein sequence ID" value="PBL01399.1"/>
    <property type="molecule type" value="Genomic_DNA"/>
</dbReference>
<evidence type="ECO:0000313" key="2">
    <source>
        <dbReference type="Proteomes" id="UP000217790"/>
    </source>
</evidence>
<accession>A0A2H3EED2</accession>
<proteinExistence type="predicted"/>